<gene>
    <name evidence="2" type="ORF">T4C_5581</name>
</gene>
<feature type="transmembrane region" description="Helical" evidence="1">
    <location>
        <begin position="124"/>
        <end position="144"/>
    </location>
</feature>
<name>A0A0V1K5D3_TRIPS</name>
<keyword evidence="1" id="KW-0472">Membrane</keyword>
<evidence type="ECO:0000313" key="3">
    <source>
        <dbReference type="Proteomes" id="UP000054826"/>
    </source>
</evidence>
<feature type="transmembrane region" description="Helical" evidence="1">
    <location>
        <begin position="202"/>
        <end position="227"/>
    </location>
</feature>
<evidence type="ECO:0000313" key="2">
    <source>
        <dbReference type="EMBL" id="KRZ42479.1"/>
    </source>
</evidence>
<evidence type="ECO:0000256" key="1">
    <source>
        <dbReference type="SAM" id="Phobius"/>
    </source>
</evidence>
<proteinExistence type="predicted"/>
<keyword evidence="1" id="KW-0812">Transmembrane</keyword>
<organism evidence="2 3">
    <name type="scientific">Trichinella pseudospiralis</name>
    <name type="common">Parasitic roundworm</name>
    <dbReference type="NCBI Taxonomy" id="6337"/>
    <lineage>
        <taxon>Eukaryota</taxon>
        <taxon>Metazoa</taxon>
        <taxon>Ecdysozoa</taxon>
        <taxon>Nematoda</taxon>
        <taxon>Enoplea</taxon>
        <taxon>Dorylaimia</taxon>
        <taxon>Trichinellida</taxon>
        <taxon>Trichinellidae</taxon>
        <taxon>Trichinella</taxon>
    </lineage>
</organism>
<dbReference type="AlphaFoldDB" id="A0A0V1K5D3"/>
<comment type="caution">
    <text evidence="2">The sequence shown here is derived from an EMBL/GenBank/DDBJ whole genome shotgun (WGS) entry which is preliminary data.</text>
</comment>
<accession>A0A0V1K5D3</accession>
<reference evidence="2 3" key="1">
    <citation type="submission" date="2015-01" db="EMBL/GenBank/DDBJ databases">
        <title>Evolution of Trichinella species and genotypes.</title>
        <authorList>
            <person name="Korhonen P.K."/>
            <person name="Edoardo P."/>
            <person name="Giuseppe L.R."/>
            <person name="Gasser R.B."/>
        </authorList>
    </citation>
    <scope>NUCLEOTIDE SEQUENCE [LARGE SCALE GENOMIC DNA]</scope>
    <source>
        <strain evidence="2">ISS176</strain>
    </source>
</reference>
<protein>
    <submittedName>
        <fullName evidence="2">Uncharacterized protein</fullName>
    </submittedName>
</protein>
<keyword evidence="1" id="KW-1133">Transmembrane helix</keyword>
<feature type="transmembrane region" description="Helical" evidence="1">
    <location>
        <begin position="156"/>
        <end position="181"/>
    </location>
</feature>
<dbReference type="EMBL" id="JYDV01000014">
    <property type="protein sequence ID" value="KRZ42479.1"/>
    <property type="molecule type" value="Genomic_DNA"/>
</dbReference>
<dbReference type="Proteomes" id="UP000054826">
    <property type="component" value="Unassembled WGS sequence"/>
</dbReference>
<sequence>MQELLPNVTLVIFLFNKKEYEKRVGIVIRRNAKMKKKKKKSITRFSNNSGMDGYFFRSHSNGTLLIALAAPPVPYPGFYYALVGRPMSIWPRFSSPCPESTAASAELAHLHRWSVGQSVGAQQLLLHAAAAAAVVVVVAAAAAATTTTTTTATATIATLASFSLPVINFYHFVYIGIFFYVEKFLIEKRRRYYKLLQSTTPGSLSWSFDLAGVCAFGRVVFFLFLLIDHNLWLQYDGAALLSASSVLHRDPDDLLLSLERTSLLTRRRSLRLSSASLFCSAASNWAFLSSFFFSQRSSQQLLLRAIYSTAMLVYG</sequence>